<comment type="caution">
    <text evidence="2">The sequence shown here is derived from an EMBL/GenBank/DDBJ whole genome shotgun (WGS) entry which is preliminary data.</text>
</comment>
<proteinExistence type="predicted"/>
<keyword evidence="3" id="KW-1185">Reference proteome</keyword>
<gene>
    <name evidence="2" type="ORF">BJ322DRAFT_716365</name>
</gene>
<evidence type="ECO:0000256" key="1">
    <source>
        <dbReference type="SAM" id="MobiDB-lite"/>
    </source>
</evidence>
<accession>A0A9P6HJK0</accession>
<reference evidence="2" key="1">
    <citation type="journal article" date="2020" name="Nat. Commun.">
        <title>Large-scale genome sequencing of mycorrhizal fungi provides insights into the early evolution of symbiotic traits.</title>
        <authorList>
            <person name="Miyauchi S."/>
            <person name="Kiss E."/>
            <person name="Kuo A."/>
            <person name="Drula E."/>
            <person name="Kohler A."/>
            <person name="Sanchez-Garcia M."/>
            <person name="Morin E."/>
            <person name="Andreopoulos B."/>
            <person name="Barry K.W."/>
            <person name="Bonito G."/>
            <person name="Buee M."/>
            <person name="Carver A."/>
            <person name="Chen C."/>
            <person name="Cichocki N."/>
            <person name="Clum A."/>
            <person name="Culley D."/>
            <person name="Crous P.W."/>
            <person name="Fauchery L."/>
            <person name="Girlanda M."/>
            <person name="Hayes R.D."/>
            <person name="Keri Z."/>
            <person name="LaButti K."/>
            <person name="Lipzen A."/>
            <person name="Lombard V."/>
            <person name="Magnuson J."/>
            <person name="Maillard F."/>
            <person name="Murat C."/>
            <person name="Nolan M."/>
            <person name="Ohm R.A."/>
            <person name="Pangilinan J."/>
            <person name="Pereira M.F."/>
            <person name="Perotto S."/>
            <person name="Peter M."/>
            <person name="Pfister S."/>
            <person name="Riley R."/>
            <person name="Sitrit Y."/>
            <person name="Stielow J.B."/>
            <person name="Szollosi G."/>
            <person name="Zifcakova L."/>
            <person name="Stursova M."/>
            <person name="Spatafora J.W."/>
            <person name="Tedersoo L."/>
            <person name="Vaario L.M."/>
            <person name="Yamada A."/>
            <person name="Yan M."/>
            <person name="Wang P."/>
            <person name="Xu J."/>
            <person name="Bruns T."/>
            <person name="Baldrian P."/>
            <person name="Vilgalys R."/>
            <person name="Dunand C."/>
            <person name="Henrissat B."/>
            <person name="Grigoriev I.V."/>
            <person name="Hibbett D."/>
            <person name="Nagy L.G."/>
            <person name="Martin F.M."/>
        </authorList>
    </citation>
    <scope>NUCLEOTIDE SEQUENCE</scope>
    <source>
        <strain evidence="2">UH-Tt-Lm1</strain>
    </source>
</reference>
<evidence type="ECO:0000313" key="3">
    <source>
        <dbReference type="Proteomes" id="UP000736335"/>
    </source>
</evidence>
<dbReference type="Proteomes" id="UP000736335">
    <property type="component" value="Unassembled WGS sequence"/>
</dbReference>
<sequence length="358" mass="41223">MPGASSLSSVVSGLVRAQVGSSVPSSVQEDEVDRYVQELILKEAKQKAERYSNLGIQAYLPPSTGNAAKTDKRFLSQIIRRTDDHNKTILKAKAQAAQEVRAEREEAERLDQKRRAEEAVLAEKERRSRGESSRGWDRDWDHGKDRSRRKRRREAEGEEDSPRNSEKRRRRGHSHSEDDRPRRSSRRRSDDEDRPHRSSRRRTHSDEEQDRDKSHRSSRRSKRSHRSRSPRRRSESPPPPPPIPAPSTLPSKMDKYFEQSYDPRLDVEPLPLPTIPATGLISDAEFEGWDAMLQLIKFRRQDKEDKKALERVGIPAKRSKSGAIVADRPEVEAGHSIMNIEYAKKGSVREWDMGKEGF</sequence>
<feature type="compositionally biased region" description="Basic and acidic residues" evidence="1">
    <location>
        <begin position="174"/>
        <end position="196"/>
    </location>
</feature>
<dbReference type="PANTHER" id="PTHR40132:SF1">
    <property type="entry name" value="PRE-MRNA-SPLICING FACTOR 38B"/>
    <property type="match status" value="1"/>
</dbReference>
<evidence type="ECO:0000313" key="2">
    <source>
        <dbReference type="EMBL" id="KAF9787315.1"/>
    </source>
</evidence>
<name>A0A9P6HJK0_9AGAM</name>
<feature type="compositionally biased region" description="Basic and acidic residues" evidence="1">
    <location>
        <begin position="204"/>
        <end position="215"/>
    </location>
</feature>
<feature type="compositionally biased region" description="Basic residues" evidence="1">
    <location>
        <begin position="216"/>
        <end position="231"/>
    </location>
</feature>
<protein>
    <submittedName>
        <fullName evidence="2">Uncharacterized protein</fullName>
    </submittedName>
</protein>
<feature type="compositionally biased region" description="Pro residues" evidence="1">
    <location>
        <begin position="236"/>
        <end position="247"/>
    </location>
</feature>
<dbReference type="OrthoDB" id="2431475at2759"/>
<organism evidence="2 3">
    <name type="scientific">Thelephora terrestris</name>
    <dbReference type="NCBI Taxonomy" id="56493"/>
    <lineage>
        <taxon>Eukaryota</taxon>
        <taxon>Fungi</taxon>
        <taxon>Dikarya</taxon>
        <taxon>Basidiomycota</taxon>
        <taxon>Agaricomycotina</taxon>
        <taxon>Agaricomycetes</taxon>
        <taxon>Thelephorales</taxon>
        <taxon>Thelephoraceae</taxon>
        <taxon>Thelephora</taxon>
    </lineage>
</organism>
<feature type="region of interest" description="Disordered" evidence="1">
    <location>
        <begin position="101"/>
        <end position="269"/>
    </location>
</feature>
<reference evidence="2" key="2">
    <citation type="submission" date="2020-11" db="EMBL/GenBank/DDBJ databases">
        <authorList>
            <consortium name="DOE Joint Genome Institute"/>
            <person name="Kuo A."/>
            <person name="Miyauchi S."/>
            <person name="Kiss E."/>
            <person name="Drula E."/>
            <person name="Kohler A."/>
            <person name="Sanchez-Garcia M."/>
            <person name="Andreopoulos B."/>
            <person name="Barry K.W."/>
            <person name="Bonito G."/>
            <person name="Buee M."/>
            <person name="Carver A."/>
            <person name="Chen C."/>
            <person name="Cichocki N."/>
            <person name="Clum A."/>
            <person name="Culley D."/>
            <person name="Crous P.W."/>
            <person name="Fauchery L."/>
            <person name="Girlanda M."/>
            <person name="Hayes R."/>
            <person name="Keri Z."/>
            <person name="Labutti K."/>
            <person name="Lipzen A."/>
            <person name="Lombard V."/>
            <person name="Magnuson J."/>
            <person name="Maillard F."/>
            <person name="Morin E."/>
            <person name="Murat C."/>
            <person name="Nolan M."/>
            <person name="Ohm R."/>
            <person name="Pangilinan J."/>
            <person name="Pereira M."/>
            <person name="Perotto S."/>
            <person name="Peter M."/>
            <person name="Riley R."/>
            <person name="Sitrit Y."/>
            <person name="Stielow B."/>
            <person name="Szollosi G."/>
            <person name="Zifcakova L."/>
            <person name="Stursova M."/>
            <person name="Spatafora J.W."/>
            <person name="Tedersoo L."/>
            <person name="Vaario L.-M."/>
            <person name="Yamada A."/>
            <person name="Yan M."/>
            <person name="Wang P."/>
            <person name="Xu J."/>
            <person name="Bruns T."/>
            <person name="Baldrian P."/>
            <person name="Vilgalys R."/>
            <person name="Henrissat B."/>
            <person name="Grigoriev I.V."/>
            <person name="Hibbett D."/>
            <person name="Nagy L.G."/>
            <person name="Martin F.M."/>
        </authorList>
    </citation>
    <scope>NUCLEOTIDE SEQUENCE</scope>
    <source>
        <strain evidence="2">UH-Tt-Lm1</strain>
    </source>
</reference>
<feature type="compositionally biased region" description="Basic and acidic residues" evidence="1">
    <location>
        <begin position="101"/>
        <end position="144"/>
    </location>
</feature>
<dbReference type="AlphaFoldDB" id="A0A9P6HJK0"/>
<dbReference type="PANTHER" id="PTHR40132">
    <property type="entry name" value="PRE-MRNA-SPLICING FACTOR 38B"/>
    <property type="match status" value="1"/>
</dbReference>
<dbReference type="EMBL" id="WIUZ02000005">
    <property type="protein sequence ID" value="KAF9787315.1"/>
    <property type="molecule type" value="Genomic_DNA"/>
</dbReference>
<feature type="compositionally biased region" description="Basic and acidic residues" evidence="1">
    <location>
        <begin position="252"/>
        <end position="267"/>
    </location>
</feature>